<proteinExistence type="predicted"/>
<dbReference type="Pfam" id="PF10145">
    <property type="entry name" value="PhageMin_Tail"/>
    <property type="match status" value="1"/>
</dbReference>
<evidence type="ECO:0000313" key="5">
    <source>
        <dbReference type="Proteomes" id="UP001385499"/>
    </source>
</evidence>
<dbReference type="PANTHER" id="PTHR37813">
    <property type="entry name" value="FELS-2 PROPHAGE PROTEIN"/>
    <property type="match status" value="1"/>
</dbReference>
<organism evidence="4 5">
    <name type="scientific">Roseibium algae</name>
    <dbReference type="NCBI Taxonomy" id="3123038"/>
    <lineage>
        <taxon>Bacteria</taxon>
        <taxon>Pseudomonadati</taxon>
        <taxon>Pseudomonadota</taxon>
        <taxon>Alphaproteobacteria</taxon>
        <taxon>Hyphomicrobiales</taxon>
        <taxon>Stappiaceae</taxon>
        <taxon>Roseibium</taxon>
    </lineage>
</organism>
<feature type="domain" description="Phage tail tape measure protein" evidence="3">
    <location>
        <begin position="97"/>
        <end position="298"/>
    </location>
</feature>
<dbReference type="InterPro" id="IPR010090">
    <property type="entry name" value="Phage_tape_meas"/>
</dbReference>
<dbReference type="RefSeq" id="WP_340274188.1">
    <property type="nucleotide sequence ID" value="NZ_JBAKIA010000005.1"/>
</dbReference>
<feature type="transmembrane region" description="Helical" evidence="2">
    <location>
        <begin position="447"/>
        <end position="471"/>
    </location>
</feature>
<keyword evidence="5" id="KW-1185">Reference proteome</keyword>
<reference evidence="4 5" key="1">
    <citation type="submission" date="2024-02" db="EMBL/GenBank/DDBJ databases">
        <title>Roseibium algae sp. nov., isolated from marine alga (Grateloupia sp.), showing potential in myo-inositol conversion.</title>
        <authorList>
            <person name="Wang Y."/>
        </authorList>
    </citation>
    <scope>NUCLEOTIDE SEQUENCE [LARGE SCALE GENOMIC DNA]</scope>
    <source>
        <strain evidence="4 5">H3510</strain>
    </source>
</reference>
<dbReference type="Proteomes" id="UP001385499">
    <property type="component" value="Unassembled WGS sequence"/>
</dbReference>
<dbReference type="NCBIfam" id="TIGR01760">
    <property type="entry name" value="tape_meas_TP901"/>
    <property type="match status" value="1"/>
</dbReference>
<protein>
    <submittedName>
        <fullName evidence="4">Phage tail tape measure protein</fullName>
    </submittedName>
</protein>
<evidence type="ECO:0000256" key="1">
    <source>
        <dbReference type="ARBA" id="ARBA00022612"/>
    </source>
</evidence>
<evidence type="ECO:0000313" key="4">
    <source>
        <dbReference type="EMBL" id="MEJ8474442.1"/>
    </source>
</evidence>
<accession>A0ABU8TJV5</accession>
<name>A0ABU8TJV5_9HYPH</name>
<gene>
    <name evidence="4" type="ORF">V6575_10110</name>
</gene>
<dbReference type="EMBL" id="JBAKIA010000005">
    <property type="protein sequence ID" value="MEJ8474442.1"/>
    <property type="molecule type" value="Genomic_DNA"/>
</dbReference>
<sequence>MATLASKLVVSLLDRVTAPARAIGGSLGKLHDRASANNRAMNQMRGRMLDAAGVGYILAQAIAAPVRAAREFESSMADVNKVVDFAEPDGLKKMSANILAMSRRLPVAANGIADIVAAAGQAGMKGGELLAFAEIAAKVGVAFDISADETGEALAKIKTALGLTVDQTSELADVLNHLSNTSASSAPDLLNFMKRVGSVGLQYGFAARETAAFGSAMIAAGAPADVAATSFRNMGKALARGASATTANRRALKALGLDAKTVASSLQKDAVGTMQDVIARIRALPKEIQSSTVSDLFGDEARALMPLISNSGLLANALSEVASETKYLGSAQKEFEVRSTTFDARLQSFKNRLTEAAIAIGNALLPALSSLMDILSPLIGAITGLAVAYPQVTVAVFGLTAGLVALRVATLSARFAFLFLKGGALDAGMGVSRGAGLIEAGTKRMRLAVIAASMLSSVGGGGLFTGLAAGASAASGVIVATATAIGSAIAGVTLPIWGLIAAAAAVGLAIYRYWEPIKNFVAGFASSIGDALGPVVDALGAFAGEIASMVASWAGDRLVDIGSWLGIDEQTVRAALDRAKSVIGNAIGWIVEAFAGLPAAVGNWFSNLFSVKDYSDEAEAEFRDSGRRVGEALINGIKSAFQALWEFLSSIPARVREAIGSIDLTGLFSWPSMPEWLGGAPAAAVRPAIDGARAAGGPVVAGRTYRVNEKGDELYTPDRNGFIHSAASTKRILAGASGSPAAAPLSVSFGDIVIQGIQDPSAIADLIGAELEARLSGLQADSEWSVA</sequence>
<keyword evidence="2" id="KW-0812">Transmembrane</keyword>
<keyword evidence="2" id="KW-1133">Transmembrane helix</keyword>
<keyword evidence="2" id="KW-0472">Membrane</keyword>
<evidence type="ECO:0000256" key="2">
    <source>
        <dbReference type="SAM" id="Phobius"/>
    </source>
</evidence>
<keyword evidence="1" id="KW-1188">Viral release from host cell</keyword>
<evidence type="ECO:0000259" key="3">
    <source>
        <dbReference type="Pfam" id="PF10145"/>
    </source>
</evidence>
<comment type="caution">
    <text evidence="4">The sequence shown here is derived from an EMBL/GenBank/DDBJ whole genome shotgun (WGS) entry which is preliminary data.</text>
</comment>
<feature type="transmembrane region" description="Helical" evidence="2">
    <location>
        <begin position="477"/>
        <end position="510"/>
    </location>
</feature>
<feature type="transmembrane region" description="Helical" evidence="2">
    <location>
        <begin position="387"/>
        <end position="409"/>
    </location>
</feature>
<dbReference type="PANTHER" id="PTHR37813:SF1">
    <property type="entry name" value="FELS-2 PROPHAGE PROTEIN"/>
    <property type="match status" value="1"/>
</dbReference>